<keyword evidence="6" id="KW-0675">Receptor</keyword>
<dbReference type="EMBL" id="KU699980">
    <property type="protein sequence ID" value="AML77845.1"/>
    <property type="molecule type" value="mRNA"/>
</dbReference>
<proteinExistence type="evidence at transcript level"/>
<dbReference type="InterPro" id="IPR035965">
    <property type="entry name" value="PAS-like_dom_sf"/>
</dbReference>
<feature type="region of interest" description="Disordered" evidence="7">
    <location>
        <begin position="194"/>
        <end position="254"/>
    </location>
</feature>
<dbReference type="PROSITE" id="PS50112">
    <property type="entry name" value="PAS"/>
    <property type="match status" value="2"/>
</dbReference>
<dbReference type="Gene3D" id="3.30.450.20">
    <property type="entry name" value="PAS domain"/>
    <property type="match status" value="2"/>
</dbReference>
<evidence type="ECO:0000256" key="2">
    <source>
        <dbReference type="ARBA" id="ARBA00022606"/>
    </source>
</evidence>
<dbReference type="SMART" id="SM00086">
    <property type="entry name" value="PAC"/>
    <property type="match status" value="2"/>
</dbReference>
<dbReference type="PANTHER" id="PTHR47429">
    <property type="entry name" value="PROTEIN TWIN LOV 1"/>
    <property type="match status" value="1"/>
</dbReference>
<dbReference type="InterPro" id="IPR000700">
    <property type="entry name" value="PAS-assoc_C"/>
</dbReference>
<dbReference type="GO" id="GO:0005634">
    <property type="term" value="C:nucleus"/>
    <property type="evidence" value="ECO:0007669"/>
    <property type="project" value="TreeGrafter"/>
</dbReference>
<keyword evidence="5" id="KW-0157">Chromophore</keyword>
<keyword evidence="4" id="KW-0288">FMN</keyword>
<evidence type="ECO:0000256" key="5">
    <source>
        <dbReference type="ARBA" id="ARBA00022991"/>
    </source>
</evidence>
<dbReference type="AlphaFoldDB" id="A0A126WZ94"/>
<keyword evidence="1" id="KW-0600">Photoreceptor protein</keyword>
<feature type="region of interest" description="Disordered" evidence="7">
    <location>
        <begin position="1"/>
        <end position="30"/>
    </location>
</feature>
<organism evidence="10">
    <name type="scientific">Zygnemopsis sp. BC-2016</name>
    <dbReference type="NCBI Taxonomy" id="1799642"/>
    <lineage>
        <taxon>Eukaryota</taxon>
        <taxon>Viridiplantae</taxon>
        <taxon>Streptophyta</taxon>
        <taxon>Zygnematophyceae</taxon>
        <taxon>Zygnematophycidae</taxon>
        <taxon>Zygnematales</taxon>
        <taxon>Zygnemataceae</taxon>
        <taxon>Zygnemopsis</taxon>
    </lineage>
</organism>
<dbReference type="PROSITE" id="PS50113">
    <property type="entry name" value="PAC"/>
    <property type="match status" value="1"/>
</dbReference>
<name>A0A126WZ94_9VIRI</name>
<dbReference type="Pfam" id="PF13426">
    <property type="entry name" value="PAS_9"/>
    <property type="match status" value="2"/>
</dbReference>
<accession>A0A126WZ94</accession>
<dbReference type="GO" id="GO:0009881">
    <property type="term" value="F:photoreceptor activity"/>
    <property type="evidence" value="ECO:0007669"/>
    <property type="project" value="UniProtKB-KW"/>
</dbReference>
<evidence type="ECO:0000256" key="6">
    <source>
        <dbReference type="ARBA" id="ARBA00023170"/>
    </source>
</evidence>
<dbReference type="NCBIfam" id="TIGR00229">
    <property type="entry name" value="sensory_box"/>
    <property type="match status" value="2"/>
</dbReference>
<dbReference type="InterPro" id="IPR000014">
    <property type="entry name" value="PAS"/>
</dbReference>
<dbReference type="GO" id="GO:0009637">
    <property type="term" value="P:response to blue light"/>
    <property type="evidence" value="ECO:0007669"/>
    <property type="project" value="UniProtKB-ARBA"/>
</dbReference>
<keyword evidence="3" id="KW-0285">Flavoprotein</keyword>
<evidence type="ECO:0000256" key="3">
    <source>
        <dbReference type="ARBA" id="ARBA00022630"/>
    </source>
</evidence>
<feature type="compositionally biased region" description="Low complexity" evidence="7">
    <location>
        <begin position="226"/>
        <end position="245"/>
    </location>
</feature>
<feature type="compositionally biased region" description="Low complexity" evidence="7">
    <location>
        <begin position="194"/>
        <end position="203"/>
    </location>
</feature>
<evidence type="ECO:0000259" key="8">
    <source>
        <dbReference type="PROSITE" id="PS50112"/>
    </source>
</evidence>
<keyword evidence="2" id="KW-0716">Sensory transduction</keyword>
<reference evidence="10" key="1">
    <citation type="journal article" date="2016" name="Proc. Natl. Acad. Sci. U.S.A.">
        <title>Functional and topological diversity of LOV domain photoreceptors.</title>
        <authorList>
            <person name="Glantz S.T."/>
            <person name="Carpenter E.J."/>
            <person name="Melkonian M."/>
            <person name="Gardner K.H."/>
            <person name="Boyden E.S."/>
            <person name="Wong G.K."/>
            <person name="Chow B.Y."/>
        </authorList>
    </citation>
    <scope>NUCLEOTIDE SEQUENCE</scope>
    <source>
        <strain evidence="10">MFZO_2026627</strain>
    </source>
</reference>
<feature type="domain" description="PAC" evidence="9">
    <location>
        <begin position="390"/>
        <end position="444"/>
    </location>
</feature>
<evidence type="ECO:0000256" key="1">
    <source>
        <dbReference type="ARBA" id="ARBA00022543"/>
    </source>
</evidence>
<evidence type="ECO:0000313" key="10">
    <source>
        <dbReference type="EMBL" id="AML77845.1"/>
    </source>
</evidence>
<dbReference type="CDD" id="cd00130">
    <property type="entry name" value="PAS"/>
    <property type="match status" value="2"/>
</dbReference>
<protein>
    <submittedName>
        <fullName evidence="10">Putative LOV domain-containing protein</fullName>
    </submittedName>
</protein>
<evidence type="ECO:0000259" key="9">
    <source>
        <dbReference type="PROSITE" id="PS50113"/>
    </source>
</evidence>
<dbReference type="InterPro" id="IPR001610">
    <property type="entry name" value="PAC"/>
</dbReference>
<dbReference type="SUPFAM" id="SSF55785">
    <property type="entry name" value="PYP-like sensor domain (PAS domain)"/>
    <property type="match status" value="2"/>
</dbReference>
<evidence type="ECO:0000256" key="7">
    <source>
        <dbReference type="SAM" id="MobiDB-lite"/>
    </source>
</evidence>
<feature type="region of interest" description="Disordered" evidence="7">
    <location>
        <begin position="474"/>
        <end position="498"/>
    </location>
</feature>
<feature type="domain" description="PAS" evidence="8">
    <location>
        <begin position="61"/>
        <end position="107"/>
    </location>
</feature>
<dbReference type="PANTHER" id="PTHR47429:SF2">
    <property type="entry name" value="PROTEIN TWIN LOV 1"/>
    <property type="match status" value="1"/>
</dbReference>
<dbReference type="SMART" id="SM00091">
    <property type="entry name" value="PAS"/>
    <property type="match status" value="2"/>
</dbReference>
<evidence type="ECO:0000256" key="4">
    <source>
        <dbReference type="ARBA" id="ARBA00022643"/>
    </source>
</evidence>
<sequence length="498" mass="53511">MAGDETSQKPQALSLRRRSSSSRRQSMEAHAVPLNAKVAEALAKHEYNFVVSDPRLPEHPIVYASEGFLKMSEYPREEVIGRNCRFLQGPDTDRRTVLEIRDAIREERPCQVKILNYTKSGRPFWNLFHLAPIYSPEDGRVLHFIGVQTEIALSASSDETDMAETNPSETESVKLEEAGEKVAAGAAIAKGLAGATLGSTSPPGGSPGSSRLVQSREETDSGEGTSGDAVAIDGGDGDGAAASSGDLEEEGQQGISEGQLRAALEQEDPPPVEEELQGRVKAAVTAVLEDLTEVAKDRMSASRCMELAESSAAGVVCSSLLVHLTRIQQSFVLADPHLPDNPIVHVSDAFLELTGYSREDVVGRNCRFLQGPGTSQETVQEIRQAVKQEKPCTVRILNYRRDGMPFWNSLHVSPVRRCDGQVAFFCGVQLDITAANEHEPMPRAMGMSGRLKQLSAVGAVRVAVRGLQGAGLRRTSSSFSAEAPPLGTSIPATAPVKS</sequence>
<feature type="domain" description="PAS" evidence="8">
    <location>
        <begin position="340"/>
        <end position="389"/>
    </location>
</feature>